<dbReference type="EMBL" id="CAJOBE010007914">
    <property type="protein sequence ID" value="CAF4049152.1"/>
    <property type="molecule type" value="Genomic_DNA"/>
</dbReference>
<evidence type="ECO:0000313" key="6">
    <source>
        <dbReference type="EMBL" id="CAF4049152.1"/>
    </source>
</evidence>
<organism evidence="4 7">
    <name type="scientific">Rotaria sordida</name>
    <dbReference type="NCBI Taxonomy" id="392033"/>
    <lineage>
        <taxon>Eukaryota</taxon>
        <taxon>Metazoa</taxon>
        <taxon>Spiralia</taxon>
        <taxon>Gnathifera</taxon>
        <taxon>Rotifera</taxon>
        <taxon>Eurotatoria</taxon>
        <taxon>Bdelloidea</taxon>
        <taxon>Philodinida</taxon>
        <taxon>Philodinidae</taxon>
        <taxon>Rotaria</taxon>
    </lineage>
</organism>
<evidence type="ECO:0000313" key="7">
    <source>
        <dbReference type="Proteomes" id="UP000663882"/>
    </source>
</evidence>
<feature type="domain" description="HTH CENPB-type" evidence="3">
    <location>
        <begin position="150"/>
        <end position="230"/>
    </location>
</feature>
<reference evidence="4" key="1">
    <citation type="submission" date="2021-02" db="EMBL/GenBank/DDBJ databases">
        <authorList>
            <person name="Nowell W R."/>
        </authorList>
    </citation>
    <scope>NUCLEOTIDE SEQUENCE</scope>
</reference>
<dbReference type="Proteomes" id="UP000663882">
    <property type="component" value="Unassembled WGS sequence"/>
</dbReference>
<dbReference type="GO" id="GO:0003677">
    <property type="term" value="F:DNA binding"/>
    <property type="evidence" value="ECO:0007669"/>
    <property type="project" value="UniProtKB-KW"/>
</dbReference>
<feature type="compositionally biased region" description="Low complexity" evidence="2">
    <location>
        <begin position="67"/>
        <end position="79"/>
    </location>
</feature>
<dbReference type="EMBL" id="CAJNOU010006088">
    <property type="protein sequence ID" value="CAF1496629.1"/>
    <property type="molecule type" value="Genomic_DNA"/>
</dbReference>
<feature type="compositionally biased region" description="Acidic residues" evidence="2">
    <location>
        <begin position="56"/>
        <end position="66"/>
    </location>
</feature>
<dbReference type="Pfam" id="PF03184">
    <property type="entry name" value="DDE_1"/>
    <property type="match status" value="1"/>
</dbReference>
<dbReference type="InterPro" id="IPR004875">
    <property type="entry name" value="DDE_SF_endonuclease_dom"/>
</dbReference>
<dbReference type="PROSITE" id="PS51253">
    <property type="entry name" value="HTH_CENPB"/>
    <property type="match status" value="1"/>
</dbReference>
<dbReference type="PANTHER" id="PTHR19303:SF73">
    <property type="entry name" value="PROTEIN PDC2"/>
    <property type="match status" value="1"/>
</dbReference>
<accession>A0A815PLA3</accession>
<evidence type="ECO:0000313" key="4">
    <source>
        <dbReference type="EMBL" id="CAF1450438.1"/>
    </source>
</evidence>
<sequence>MNLFDSNLHLQTLQAFSNNNEQETDSSDDSEIEVTSEIDDRENHIINFNTYLSINPDDDEKDDELNDNTISTSPATITTIDDKQSSSNTSDDEIEIKTGSGGVKQKNGNNKSSTAQQNHCTRFMLSQWQKQKVELLLLSKQNHGKKRKRLQGRGVKLHYPDLDQKLLQWFRERRGILKQPDETIIIKKEKVSFKQLQRREKQISIELNHKPPSPRWYGRFLRRHALSLQKPKRHQKIPLNEVHQLVQEFHSYLRRSSRWGLKRGPMGTFTPKDVCNMDESSLSLFSDQSKLNVNDINTCNEIEGHISNKRFCTVILTIFAEDNSRISPVLLFKGKGKISENEKKQYATDIKVFFTPKAVNNRQTMDKYINYWMSKIKDNKPKLFITDSSATHLNDEILRLLRKDNVVTAIIPKGCTMYIQALNVFVFSVFKHHYYECSEEFIEKYGPRSKIKLSASQSRILCTRLTSSAWKRTLTSIDTKRAFTDLGYIWTDNSLVQPRSLPGYSFDPATVDYPSTNPQLDEDNIIEAEAKKAQQQHLAKLNKQNNKQLKISDMWKK</sequence>
<gene>
    <name evidence="6" type="ORF">FNK824_LOCUS28606</name>
    <name evidence="4" type="ORF">RFH988_LOCUS36730</name>
    <name evidence="5" type="ORF">SEV965_LOCUS35852</name>
</gene>
<evidence type="ECO:0000313" key="5">
    <source>
        <dbReference type="EMBL" id="CAF1496629.1"/>
    </source>
</evidence>
<dbReference type="Proteomes" id="UP000663874">
    <property type="component" value="Unassembled WGS sequence"/>
</dbReference>
<name>A0A815PLA3_9BILA</name>
<evidence type="ECO:0000259" key="3">
    <source>
        <dbReference type="PROSITE" id="PS51253"/>
    </source>
</evidence>
<dbReference type="Proteomes" id="UP000663889">
    <property type="component" value="Unassembled WGS sequence"/>
</dbReference>
<feature type="region of interest" description="Disordered" evidence="2">
    <location>
        <begin position="55"/>
        <end position="116"/>
    </location>
</feature>
<dbReference type="InterPro" id="IPR006600">
    <property type="entry name" value="HTH_CenpB_DNA-bd_dom"/>
</dbReference>
<dbReference type="OrthoDB" id="10050908at2759"/>
<comment type="caution">
    <text evidence="4">The sequence shown here is derived from an EMBL/GenBank/DDBJ whole genome shotgun (WGS) entry which is preliminary data.</text>
</comment>
<feature type="compositionally biased region" description="Polar residues" evidence="2">
    <location>
        <begin position="106"/>
        <end position="116"/>
    </location>
</feature>
<dbReference type="InterPro" id="IPR050863">
    <property type="entry name" value="CenT-Element_Derived"/>
</dbReference>
<protein>
    <recommendedName>
        <fullName evidence="3">HTH CENPB-type domain-containing protein</fullName>
    </recommendedName>
</protein>
<proteinExistence type="predicted"/>
<dbReference type="EMBL" id="CAJNOO010006570">
    <property type="protein sequence ID" value="CAF1450438.1"/>
    <property type="molecule type" value="Genomic_DNA"/>
</dbReference>
<keyword evidence="1" id="KW-0238">DNA-binding</keyword>
<evidence type="ECO:0000256" key="1">
    <source>
        <dbReference type="ARBA" id="ARBA00023125"/>
    </source>
</evidence>
<dbReference type="GO" id="GO:0005634">
    <property type="term" value="C:nucleus"/>
    <property type="evidence" value="ECO:0007669"/>
    <property type="project" value="TreeGrafter"/>
</dbReference>
<dbReference type="PANTHER" id="PTHR19303">
    <property type="entry name" value="TRANSPOSON"/>
    <property type="match status" value="1"/>
</dbReference>
<evidence type="ECO:0000256" key="2">
    <source>
        <dbReference type="SAM" id="MobiDB-lite"/>
    </source>
</evidence>
<dbReference type="AlphaFoldDB" id="A0A815PLA3"/>